<dbReference type="InterPro" id="IPR036625">
    <property type="entry name" value="E3-bd_dom_sf"/>
</dbReference>
<keyword evidence="4 5" id="KW-0012">Acyltransferase</keyword>
<comment type="similarity">
    <text evidence="1 5">Belongs to the 2-oxoacid dehydrogenase family.</text>
</comment>
<comment type="caution">
    <text evidence="9">The sequence shown here is derived from an EMBL/GenBank/DDBJ whole genome shotgun (WGS) entry which is preliminary data.</text>
</comment>
<keyword evidence="2 5" id="KW-0808">Transferase</keyword>
<dbReference type="Gene3D" id="4.10.320.10">
    <property type="entry name" value="E3-binding domain"/>
    <property type="match status" value="1"/>
</dbReference>
<feature type="region of interest" description="Disordered" evidence="6">
    <location>
        <begin position="99"/>
        <end position="166"/>
    </location>
</feature>
<dbReference type="GO" id="GO:0004742">
    <property type="term" value="F:dihydrolipoyllysine-residue acetyltransferase activity"/>
    <property type="evidence" value="ECO:0007669"/>
    <property type="project" value="UniProtKB-UniRule"/>
</dbReference>
<dbReference type="GO" id="GO:0006086">
    <property type="term" value="P:pyruvate decarboxylation to acetyl-CoA"/>
    <property type="evidence" value="ECO:0007669"/>
    <property type="project" value="InterPro"/>
</dbReference>
<gene>
    <name evidence="9" type="ORF">Clacol_003743</name>
</gene>
<evidence type="ECO:0000313" key="9">
    <source>
        <dbReference type="EMBL" id="GJJ09520.1"/>
    </source>
</evidence>
<dbReference type="SUPFAM" id="SSF52777">
    <property type="entry name" value="CoA-dependent acyltransferases"/>
    <property type="match status" value="1"/>
</dbReference>
<dbReference type="Proteomes" id="UP001050691">
    <property type="component" value="Unassembled WGS sequence"/>
</dbReference>
<dbReference type="InterPro" id="IPR045257">
    <property type="entry name" value="E2/Pdx1"/>
</dbReference>
<dbReference type="FunFam" id="3.30.559.10:FF:000003">
    <property type="entry name" value="Acetyltransferase component of pyruvate dehydrogenase complex"/>
    <property type="match status" value="1"/>
</dbReference>
<evidence type="ECO:0000256" key="1">
    <source>
        <dbReference type="ARBA" id="ARBA00007317"/>
    </source>
</evidence>
<evidence type="ECO:0000256" key="6">
    <source>
        <dbReference type="SAM" id="MobiDB-lite"/>
    </source>
</evidence>
<dbReference type="Pfam" id="PF02817">
    <property type="entry name" value="E3_binding"/>
    <property type="match status" value="1"/>
</dbReference>
<dbReference type="InterPro" id="IPR011053">
    <property type="entry name" value="Single_hybrid_motif"/>
</dbReference>
<dbReference type="PANTHER" id="PTHR23151:SF90">
    <property type="entry name" value="DIHYDROLIPOYLLYSINE-RESIDUE ACETYLTRANSFERASE COMPONENT OF PYRUVATE DEHYDROGENASE COMPLEX, MITOCHONDRIAL-RELATED"/>
    <property type="match status" value="1"/>
</dbReference>
<comment type="subcellular location">
    <subcellularLocation>
        <location evidence="5">Mitochondrion</location>
    </subcellularLocation>
</comment>
<dbReference type="InterPro" id="IPR000089">
    <property type="entry name" value="Biotin_lipoyl"/>
</dbReference>
<dbReference type="InterPro" id="IPR023213">
    <property type="entry name" value="CAT-like_dom_sf"/>
</dbReference>
<dbReference type="InterPro" id="IPR001078">
    <property type="entry name" value="2-oxoacid_DH_actylTfrase"/>
</dbReference>
<dbReference type="GO" id="GO:0045254">
    <property type="term" value="C:pyruvate dehydrogenase complex"/>
    <property type="evidence" value="ECO:0007669"/>
    <property type="project" value="UniProtKB-UniRule"/>
</dbReference>
<dbReference type="GO" id="GO:0005739">
    <property type="term" value="C:mitochondrion"/>
    <property type="evidence" value="ECO:0007669"/>
    <property type="project" value="UniProtKB-SubCell"/>
</dbReference>
<feature type="compositionally biased region" description="Basic and acidic residues" evidence="6">
    <location>
        <begin position="157"/>
        <end position="166"/>
    </location>
</feature>
<organism evidence="9 10">
    <name type="scientific">Clathrus columnatus</name>
    <dbReference type="NCBI Taxonomy" id="1419009"/>
    <lineage>
        <taxon>Eukaryota</taxon>
        <taxon>Fungi</taxon>
        <taxon>Dikarya</taxon>
        <taxon>Basidiomycota</taxon>
        <taxon>Agaricomycotina</taxon>
        <taxon>Agaricomycetes</taxon>
        <taxon>Phallomycetidae</taxon>
        <taxon>Phallales</taxon>
        <taxon>Clathraceae</taxon>
        <taxon>Clathrus</taxon>
    </lineage>
</organism>
<evidence type="ECO:0000256" key="2">
    <source>
        <dbReference type="ARBA" id="ARBA00022679"/>
    </source>
</evidence>
<dbReference type="EC" id="2.3.1.12" evidence="5"/>
<keyword evidence="10" id="KW-1185">Reference proteome</keyword>
<dbReference type="AlphaFoldDB" id="A0AAV5AC64"/>
<evidence type="ECO:0000256" key="5">
    <source>
        <dbReference type="RuleBase" id="RU361137"/>
    </source>
</evidence>
<dbReference type="PROSITE" id="PS51826">
    <property type="entry name" value="PSBD"/>
    <property type="match status" value="1"/>
</dbReference>
<evidence type="ECO:0000256" key="3">
    <source>
        <dbReference type="ARBA" id="ARBA00022823"/>
    </source>
</evidence>
<dbReference type="Pfam" id="PF00198">
    <property type="entry name" value="2-oxoacid_dh"/>
    <property type="match status" value="1"/>
</dbReference>
<evidence type="ECO:0000259" key="7">
    <source>
        <dbReference type="PROSITE" id="PS50968"/>
    </source>
</evidence>
<dbReference type="InterPro" id="IPR006257">
    <property type="entry name" value="LAT1"/>
</dbReference>
<feature type="domain" description="Lipoyl-binding" evidence="7">
    <location>
        <begin position="20"/>
        <end position="96"/>
    </location>
</feature>
<comment type="cofactor">
    <cofactor evidence="5">
        <name>(R)-lipoate</name>
        <dbReference type="ChEBI" id="CHEBI:83088"/>
    </cofactor>
    <text evidence="5">Binds 1 lipoyl cofactor covalently.</text>
</comment>
<dbReference type="Pfam" id="PF00364">
    <property type="entry name" value="Biotin_lipoyl"/>
    <property type="match status" value="1"/>
</dbReference>
<comment type="function">
    <text evidence="5">The pyruvate dehydrogenase complex catalyzes the overall conversion of pyruvate to acetyl-CoA and CO(2).</text>
</comment>
<dbReference type="Gene3D" id="3.30.559.10">
    <property type="entry name" value="Chloramphenicol acetyltransferase-like domain"/>
    <property type="match status" value="1"/>
</dbReference>
<keyword evidence="3 5" id="KW-0450">Lipoyl</keyword>
<reference evidence="9" key="1">
    <citation type="submission" date="2021-10" db="EMBL/GenBank/DDBJ databases">
        <title>De novo Genome Assembly of Clathrus columnatus (Basidiomycota, Fungi) Using Illumina and Nanopore Sequence Data.</title>
        <authorList>
            <person name="Ogiso-Tanaka E."/>
            <person name="Itagaki H."/>
            <person name="Hosoya T."/>
            <person name="Hosaka K."/>
        </authorList>
    </citation>
    <scope>NUCLEOTIDE SEQUENCE</scope>
    <source>
        <strain evidence="9">MO-923</strain>
    </source>
</reference>
<evidence type="ECO:0000259" key="8">
    <source>
        <dbReference type="PROSITE" id="PS51826"/>
    </source>
</evidence>
<dbReference type="PANTHER" id="PTHR23151">
    <property type="entry name" value="DIHYDROLIPOAMIDE ACETYL/SUCCINYL-TRANSFERASE-RELATED"/>
    <property type="match status" value="1"/>
</dbReference>
<comment type="catalytic activity">
    <reaction evidence="5">
        <text>N(6)-[(R)-dihydrolipoyl]-L-lysyl-[protein] + acetyl-CoA = N(6)-[(R)-S(8)-acetyldihydrolipoyl]-L-lysyl-[protein] + CoA</text>
        <dbReference type="Rhea" id="RHEA:17017"/>
        <dbReference type="Rhea" id="RHEA-COMP:10475"/>
        <dbReference type="Rhea" id="RHEA-COMP:10478"/>
        <dbReference type="ChEBI" id="CHEBI:57287"/>
        <dbReference type="ChEBI" id="CHEBI:57288"/>
        <dbReference type="ChEBI" id="CHEBI:83100"/>
        <dbReference type="ChEBI" id="CHEBI:83111"/>
        <dbReference type="EC" id="2.3.1.12"/>
    </reaction>
</comment>
<dbReference type="SUPFAM" id="SSF51230">
    <property type="entry name" value="Single hybrid motif"/>
    <property type="match status" value="1"/>
</dbReference>
<dbReference type="Gene3D" id="2.40.50.100">
    <property type="match status" value="1"/>
</dbReference>
<sequence length="458" mass="49169">MSLTRLFARGLHFSPRRHVLTRFTMPAMSPTMTEGGIASWKKKEGESYSAGDVLLEVETDKTSIDVEAQDDGILAKIIIQDGTKNVTVGTPIAVIADPGDDISGAEDLAKNSNPPKPSTPKKEEPKTQDSPPPTNASEPGTPGPTVSSSELQVSPPRKSDNEDSKGEHIFASPIAKKLALERGIPLAQLKGSGPNGRIVLKDIESYKSPSMATTATVTTIDAPYTDIPLSNMRRVIGQRLTTSKQEVPHYYVTVNIDMGRLLKLREVFNQKLEKSDKLSVNDFVIKACALALRDVPEANAAWMGDSIRQYTRADISIAVATSTGLITPIIRDATNKGLATVSHEAKALAKKAREGKLKGEEYQGGTFTISNMGMFGIDHFTAIINPPQACILAVSSTTPTLVPCGSDASPDDAARGFKTAQIMKVTLSADHRVVDGATGSKWLNALKGYLENPLTFML</sequence>
<dbReference type="NCBIfam" id="TIGR01349">
    <property type="entry name" value="PDHac_trf_mito"/>
    <property type="match status" value="1"/>
</dbReference>
<dbReference type="EMBL" id="BPWL01000004">
    <property type="protein sequence ID" value="GJJ09520.1"/>
    <property type="molecule type" value="Genomic_DNA"/>
</dbReference>
<dbReference type="PROSITE" id="PS50968">
    <property type="entry name" value="BIOTINYL_LIPOYL"/>
    <property type="match status" value="1"/>
</dbReference>
<dbReference type="SUPFAM" id="SSF47005">
    <property type="entry name" value="Peripheral subunit-binding domain of 2-oxo acid dehydrogenase complex"/>
    <property type="match status" value="1"/>
</dbReference>
<dbReference type="FunFam" id="2.40.50.100:FF:000010">
    <property type="entry name" value="Acetyltransferase component of pyruvate dehydrogenase complex"/>
    <property type="match status" value="1"/>
</dbReference>
<evidence type="ECO:0000256" key="4">
    <source>
        <dbReference type="ARBA" id="ARBA00023315"/>
    </source>
</evidence>
<feature type="domain" description="Peripheral subunit-binding (PSBD)" evidence="8">
    <location>
        <begin position="170"/>
        <end position="207"/>
    </location>
</feature>
<protein>
    <recommendedName>
        <fullName evidence="5">Acetyltransferase component of pyruvate dehydrogenase complex</fullName>
        <ecNumber evidence="5">2.3.1.12</ecNumber>
    </recommendedName>
</protein>
<dbReference type="InterPro" id="IPR004167">
    <property type="entry name" value="PSBD"/>
</dbReference>
<proteinExistence type="inferred from homology"/>
<accession>A0AAV5AC64</accession>
<name>A0AAV5AC64_9AGAM</name>
<evidence type="ECO:0000313" key="10">
    <source>
        <dbReference type="Proteomes" id="UP001050691"/>
    </source>
</evidence>
<dbReference type="CDD" id="cd06849">
    <property type="entry name" value="lipoyl_domain"/>
    <property type="match status" value="1"/>
</dbReference>